<dbReference type="EMBL" id="AMCI01006515">
    <property type="protein sequence ID" value="EJW94194.1"/>
    <property type="molecule type" value="Genomic_DNA"/>
</dbReference>
<dbReference type="InterPro" id="IPR001387">
    <property type="entry name" value="Cro/C1-type_HTH"/>
</dbReference>
<feature type="non-terminal residue" evidence="4">
    <location>
        <position position="136"/>
    </location>
</feature>
<keyword evidence="2" id="KW-0472">Membrane</keyword>
<name>J9G3S8_9ZZZZ</name>
<dbReference type="SMART" id="SM00530">
    <property type="entry name" value="HTH_XRE"/>
    <property type="match status" value="1"/>
</dbReference>
<protein>
    <submittedName>
        <fullName evidence="4">Protein containing Helix-turn-helix type 3 domain protein</fullName>
    </submittedName>
</protein>
<dbReference type="Pfam" id="PF01381">
    <property type="entry name" value="HTH_3"/>
    <property type="match status" value="1"/>
</dbReference>
<evidence type="ECO:0000256" key="2">
    <source>
        <dbReference type="SAM" id="Phobius"/>
    </source>
</evidence>
<dbReference type="GO" id="GO:0003677">
    <property type="term" value="F:DNA binding"/>
    <property type="evidence" value="ECO:0007669"/>
    <property type="project" value="UniProtKB-KW"/>
</dbReference>
<evidence type="ECO:0000313" key="4">
    <source>
        <dbReference type="EMBL" id="EJW94194.1"/>
    </source>
</evidence>
<dbReference type="Gene3D" id="1.10.260.40">
    <property type="entry name" value="lambda repressor-like DNA-binding domains"/>
    <property type="match status" value="1"/>
</dbReference>
<dbReference type="PANTHER" id="PTHR46558:SF13">
    <property type="entry name" value="HTH-TYPE TRANSCRIPTIONAL REGULATOR IMMR"/>
    <property type="match status" value="1"/>
</dbReference>
<evidence type="ECO:0000259" key="3">
    <source>
        <dbReference type="PROSITE" id="PS50943"/>
    </source>
</evidence>
<evidence type="ECO:0000256" key="1">
    <source>
        <dbReference type="ARBA" id="ARBA00023125"/>
    </source>
</evidence>
<feature type="transmembrane region" description="Helical" evidence="2">
    <location>
        <begin position="93"/>
        <end position="115"/>
    </location>
</feature>
<dbReference type="CDD" id="cd00093">
    <property type="entry name" value="HTH_XRE"/>
    <property type="match status" value="1"/>
</dbReference>
<dbReference type="PROSITE" id="PS50943">
    <property type="entry name" value="HTH_CROC1"/>
    <property type="match status" value="1"/>
</dbReference>
<proteinExistence type="predicted"/>
<dbReference type="AlphaFoldDB" id="J9G3S8"/>
<keyword evidence="2" id="KW-1133">Transmembrane helix</keyword>
<dbReference type="InterPro" id="IPR010982">
    <property type="entry name" value="Lambda_DNA-bd_dom_sf"/>
</dbReference>
<comment type="caution">
    <text evidence="4">The sequence shown here is derived from an EMBL/GenBank/DDBJ whole genome shotgun (WGS) entry which is preliminary data.</text>
</comment>
<sequence>MELAELKLVTASNIIKLRTEAGMTQAELGAALNYSDKTISKWERGEAIPDAYVLTQMSEMFGVSIDSILSDNSEWKRPQTPANEEESYRADMIMAVSILGVWTLALTVFVCLWLYDIIWWKTFVVALPVAVLTHLV</sequence>
<gene>
    <name evidence="4" type="ORF">EVA_17698</name>
</gene>
<accession>J9G3S8</accession>
<dbReference type="PANTHER" id="PTHR46558">
    <property type="entry name" value="TRACRIPTIONAL REGULATORY PROTEIN-RELATED-RELATED"/>
    <property type="match status" value="1"/>
</dbReference>
<feature type="domain" description="HTH cro/C1-type" evidence="3">
    <location>
        <begin position="14"/>
        <end position="68"/>
    </location>
</feature>
<reference evidence="4" key="1">
    <citation type="journal article" date="2012" name="PLoS ONE">
        <title>Gene sets for utilization of primary and secondary nutrition supplies in the distal gut of endangered iberian lynx.</title>
        <authorList>
            <person name="Alcaide M."/>
            <person name="Messina E."/>
            <person name="Richter M."/>
            <person name="Bargiela R."/>
            <person name="Peplies J."/>
            <person name="Huws S.A."/>
            <person name="Newbold C.J."/>
            <person name="Golyshin P.N."/>
            <person name="Simon M.A."/>
            <person name="Lopez G."/>
            <person name="Yakimov M.M."/>
            <person name="Ferrer M."/>
        </authorList>
    </citation>
    <scope>NUCLEOTIDE SEQUENCE</scope>
</reference>
<keyword evidence="1" id="KW-0238">DNA-binding</keyword>
<organism evidence="4">
    <name type="scientific">gut metagenome</name>
    <dbReference type="NCBI Taxonomy" id="749906"/>
    <lineage>
        <taxon>unclassified sequences</taxon>
        <taxon>metagenomes</taxon>
        <taxon>organismal metagenomes</taxon>
    </lineage>
</organism>
<keyword evidence="2" id="KW-0812">Transmembrane</keyword>
<dbReference type="SUPFAM" id="SSF47413">
    <property type="entry name" value="lambda repressor-like DNA-binding domains"/>
    <property type="match status" value="1"/>
</dbReference>